<dbReference type="GO" id="GO:0005634">
    <property type="term" value="C:nucleus"/>
    <property type="evidence" value="ECO:0007669"/>
    <property type="project" value="TreeGrafter"/>
</dbReference>
<evidence type="ECO:0000313" key="6">
    <source>
        <dbReference type="Proteomes" id="UP000825890"/>
    </source>
</evidence>
<keyword evidence="2" id="KW-0378">Hydrolase</keyword>
<dbReference type="OrthoDB" id="8191639at2759"/>
<dbReference type="GO" id="GO:0003676">
    <property type="term" value="F:nucleic acid binding"/>
    <property type="evidence" value="ECO:0007669"/>
    <property type="project" value="InterPro"/>
</dbReference>
<evidence type="ECO:0000256" key="2">
    <source>
        <dbReference type="ARBA" id="ARBA00022801"/>
    </source>
</evidence>
<evidence type="ECO:0000256" key="3">
    <source>
        <dbReference type="ARBA" id="ARBA00022839"/>
    </source>
</evidence>
<dbReference type="EMBL" id="BOLY01000007">
    <property type="protein sequence ID" value="GIZ47431.1"/>
    <property type="molecule type" value="Genomic_DNA"/>
</dbReference>
<organism evidence="5 6">
    <name type="scientific">Cercospora kikuchii</name>
    <dbReference type="NCBI Taxonomy" id="84275"/>
    <lineage>
        <taxon>Eukaryota</taxon>
        <taxon>Fungi</taxon>
        <taxon>Dikarya</taxon>
        <taxon>Ascomycota</taxon>
        <taxon>Pezizomycotina</taxon>
        <taxon>Dothideomycetes</taxon>
        <taxon>Dothideomycetidae</taxon>
        <taxon>Mycosphaerellales</taxon>
        <taxon>Mycosphaerellaceae</taxon>
        <taxon>Cercospora</taxon>
    </lineage>
</organism>
<evidence type="ECO:0008006" key="7">
    <source>
        <dbReference type="Google" id="ProtNLM"/>
    </source>
</evidence>
<dbReference type="PANTHER" id="PTHR12801:SF45">
    <property type="entry name" value="RNA EXONUCLEASE 4"/>
    <property type="match status" value="1"/>
</dbReference>
<accession>A0A9P3FHD4</accession>
<comment type="caution">
    <text evidence="5">The sequence shown here is derived from an EMBL/GenBank/DDBJ whole genome shotgun (WGS) entry which is preliminary data.</text>
</comment>
<feature type="compositionally biased region" description="Low complexity" evidence="4">
    <location>
        <begin position="254"/>
        <end position="270"/>
    </location>
</feature>
<gene>
    <name evidence="5" type="ORF">CKM354_001052200</name>
</gene>
<evidence type="ECO:0000313" key="5">
    <source>
        <dbReference type="EMBL" id="GIZ47431.1"/>
    </source>
</evidence>
<evidence type="ECO:0000256" key="4">
    <source>
        <dbReference type="SAM" id="MobiDB-lite"/>
    </source>
</evidence>
<dbReference type="SUPFAM" id="SSF53098">
    <property type="entry name" value="Ribonuclease H-like"/>
    <property type="match status" value="1"/>
</dbReference>
<reference evidence="5 6" key="1">
    <citation type="submission" date="2021-01" db="EMBL/GenBank/DDBJ databases">
        <title>Cercospora kikuchii MAFF 305040 whole genome shotgun sequence.</title>
        <authorList>
            <person name="Kashiwa T."/>
            <person name="Suzuki T."/>
        </authorList>
    </citation>
    <scope>NUCLEOTIDE SEQUENCE [LARGE SCALE GENOMIC DNA]</scope>
    <source>
        <strain evidence="5 6">MAFF 305040</strain>
    </source>
</reference>
<keyword evidence="6" id="KW-1185">Reference proteome</keyword>
<dbReference type="RefSeq" id="XP_044661918.1">
    <property type="nucleotide sequence ID" value="XM_044805983.1"/>
</dbReference>
<feature type="region of interest" description="Disordered" evidence="4">
    <location>
        <begin position="228"/>
        <end position="274"/>
    </location>
</feature>
<dbReference type="Gene3D" id="3.30.420.10">
    <property type="entry name" value="Ribonuclease H-like superfamily/Ribonuclease H"/>
    <property type="match status" value="1"/>
</dbReference>
<name>A0A9P3FHD4_9PEZI</name>
<protein>
    <recommendedName>
        <fullName evidence="7">Exonuclease domain-containing protein</fullName>
    </recommendedName>
</protein>
<proteinExistence type="predicted"/>
<dbReference type="InterPro" id="IPR012337">
    <property type="entry name" value="RNaseH-like_sf"/>
</dbReference>
<keyword evidence="1" id="KW-0540">Nuclease</keyword>
<evidence type="ECO:0000256" key="1">
    <source>
        <dbReference type="ARBA" id="ARBA00022722"/>
    </source>
</evidence>
<dbReference type="AlphaFoldDB" id="A0A9P3FHD4"/>
<dbReference type="InterPro" id="IPR047021">
    <property type="entry name" value="REXO1/3/4-like"/>
</dbReference>
<dbReference type="GO" id="GO:0004527">
    <property type="term" value="F:exonuclease activity"/>
    <property type="evidence" value="ECO:0007669"/>
    <property type="project" value="UniProtKB-KW"/>
</dbReference>
<dbReference type="PANTHER" id="PTHR12801">
    <property type="entry name" value="RNA EXONUCLEASE REXO1 / RECO3 FAMILY MEMBER-RELATED"/>
    <property type="match status" value="1"/>
</dbReference>
<keyword evidence="3" id="KW-0269">Exonuclease</keyword>
<dbReference type="GeneID" id="68296097"/>
<dbReference type="InterPro" id="IPR036397">
    <property type="entry name" value="RNaseH_sf"/>
</dbReference>
<dbReference type="Proteomes" id="UP000825890">
    <property type="component" value="Unassembled WGS sequence"/>
</dbReference>
<sequence length="319" mass="35232">MNMIPSQQPEPKPSWASLRTSRNQCRATQLYPRYDRLFPGEPVAIDTEMVNHSRNEGKKYKRVGRVSVTKISGETVLDVFCFYPKEDGLKKTFDPPKFGVEFGDLQPSNGAVPIEEAVLWLTSICKDRRVIMHSARNDLNAFGEYAADIFRHSDAIDTQSRSLYGVRNLPDLALQYLNKHIQDVYHSSVEDAQVTGELWVLATGYDRDAAFQDYMIGTNMPALGDISRKAAKQPRSHQAQTESAPTPGLEGQASTPFPGQSSTSQSGPSTLTIHNYGTIVGGPAGQATQKVVITTQKPTWASVAAKAKAAPKPQNYEQW</sequence>